<dbReference type="PANTHER" id="PTHR46154">
    <property type="match status" value="1"/>
</dbReference>
<keyword evidence="3" id="KW-1185">Reference proteome</keyword>
<feature type="transmembrane region" description="Helical" evidence="1">
    <location>
        <begin position="20"/>
        <end position="41"/>
    </location>
</feature>
<dbReference type="InterPro" id="IPR038377">
    <property type="entry name" value="Na/Glc_symporter_sf"/>
</dbReference>
<dbReference type="RefSeq" id="XP_040762826.1">
    <property type="nucleotide sequence ID" value="XM_040907117.1"/>
</dbReference>
<dbReference type="AlphaFoldDB" id="A0A165DKJ9"/>
<dbReference type="GO" id="GO:0005886">
    <property type="term" value="C:plasma membrane"/>
    <property type="evidence" value="ECO:0007669"/>
    <property type="project" value="TreeGrafter"/>
</dbReference>
<reference evidence="2 3" key="1">
    <citation type="journal article" date="2016" name="Mol. Biol. Evol.">
        <title>Comparative Genomics of Early-Diverging Mushroom-Forming Fungi Provides Insights into the Origins of Lignocellulose Decay Capabilities.</title>
        <authorList>
            <person name="Nagy L.G."/>
            <person name="Riley R."/>
            <person name="Tritt A."/>
            <person name="Adam C."/>
            <person name="Daum C."/>
            <person name="Floudas D."/>
            <person name="Sun H."/>
            <person name="Yadav J.S."/>
            <person name="Pangilinan J."/>
            <person name="Larsson K.H."/>
            <person name="Matsuura K."/>
            <person name="Barry K."/>
            <person name="Labutti K."/>
            <person name="Kuo R."/>
            <person name="Ohm R.A."/>
            <person name="Bhattacharya S.S."/>
            <person name="Shirouzu T."/>
            <person name="Yoshinaga Y."/>
            <person name="Martin F.M."/>
            <person name="Grigoriev I.V."/>
            <person name="Hibbett D.S."/>
        </authorList>
    </citation>
    <scope>NUCLEOTIDE SEQUENCE [LARGE SCALE GENOMIC DNA]</scope>
    <source>
        <strain evidence="2 3">93-53</strain>
    </source>
</reference>
<evidence type="ECO:0000313" key="3">
    <source>
        <dbReference type="Proteomes" id="UP000076871"/>
    </source>
</evidence>
<name>A0A165DKJ9_9APHY</name>
<protein>
    <submittedName>
        <fullName evidence="2">Uncharacterized protein</fullName>
    </submittedName>
</protein>
<feature type="transmembrane region" description="Helical" evidence="1">
    <location>
        <begin position="143"/>
        <end position="162"/>
    </location>
</feature>
<keyword evidence="1" id="KW-0812">Transmembrane</keyword>
<evidence type="ECO:0000313" key="2">
    <source>
        <dbReference type="EMBL" id="KZT05086.1"/>
    </source>
</evidence>
<gene>
    <name evidence="2" type="ORF">LAESUDRAFT_715131</name>
</gene>
<dbReference type="Proteomes" id="UP000076871">
    <property type="component" value="Unassembled WGS sequence"/>
</dbReference>
<dbReference type="Gene3D" id="1.20.1730.10">
    <property type="entry name" value="Sodium/glucose cotransporter"/>
    <property type="match status" value="1"/>
</dbReference>
<dbReference type="GeneID" id="63824146"/>
<dbReference type="PANTHER" id="PTHR46154:SF2">
    <property type="entry name" value="SOLUTE SYMPORTER FAMILY TRANSPORTER (AFU_ORTHOLOGUE AFUA_6G03200)"/>
    <property type="match status" value="1"/>
</dbReference>
<organism evidence="2 3">
    <name type="scientific">Laetiporus sulphureus 93-53</name>
    <dbReference type="NCBI Taxonomy" id="1314785"/>
    <lineage>
        <taxon>Eukaryota</taxon>
        <taxon>Fungi</taxon>
        <taxon>Dikarya</taxon>
        <taxon>Basidiomycota</taxon>
        <taxon>Agaricomycotina</taxon>
        <taxon>Agaricomycetes</taxon>
        <taxon>Polyporales</taxon>
        <taxon>Laetiporus</taxon>
    </lineage>
</organism>
<dbReference type="InParanoid" id="A0A165DKJ9"/>
<sequence length="410" mass="44032">MSTSDVASGQFKPLLNESVGYGVVIGVGFFFAALMLLLTTLQRKFSDFSPSSSEEFSSASRSVKIELIGCSVWYGVGGTIQLAFFAMVAAKIAKARFGTSVHVLFTFYGFVCILVHRCLLLLLIGIAVYVVFGGLHATFMCDWAHTIILFIIISLFAGHVYGTSPETGGVGALYDLLVQAGIDAPVIDNQDGSYLTMKSSQDMVFRAAAMLSGFAGVFCDQGYWQWAIAIAPQSTIKAYVNGIFFAISSCELTLMSHDRATDVGRAVMPKFPTYPHRLSASQVSAGLAAPAATVVVMGEGGAIAIQLVVSSKLKGVSMALNAASIDLGWLFYVQCRGVVLNSAVIPIALDERYILHYLGAENWNYGHCAWRSIIISQEVTMSVFVLVNKGLCAGETERAASKEGSKFKRS</sequence>
<proteinExistence type="predicted"/>
<dbReference type="GO" id="GO:0015204">
    <property type="term" value="F:urea transmembrane transporter activity"/>
    <property type="evidence" value="ECO:0007669"/>
    <property type="project" value="InterPro"/>
</dbReference>
<keyword evidence="1" id="KW-1133">Transmembrane helix</keyword>
<dbReference type="OrthoDB" id="2656295at2759"/>
<evidence type="ECO:0000256" key="1">
    <source>
        <dbReference type="SAM" id="Phobius"/>
    </source>
</evidence>
<keyword evidence="1" id="KW-0472">Membrane</keyword>
<accession>A0A165DKJ9</accession>
<dbReference type="InterPro" id="IPR031155">
    <property type="entry name" value="DUR"/>
</dbReference>
<feature type="transmembrane region" description="Helical" evidence="1">
    <location>
        <begin position="105"/>
        <end position="131"/>
    </location>
</feature>
<feature type="transmembrane region" description="Helical" evidence="1">
    <location>
        <begin position="71"/>
        <end position="93"/>
    </location>
</feature>
<dbReference type="EMBL" id="KV427632">
    <property type="protein sequence ID" value="KZT05086.1"/>
    <property type="molecule type" value="Genomic_DNA"/>
</dbReference>
<dbReference type="STRING" id="1314785.A0A165DKJ9"/>